<dbReference type="AlphaFoldDB" id="A0A0F9D6N5"/>
<accession>A0A0F9D6N5</accession>
<gene>
    <name evidence="1" type="ORF">LCGC14_2235770</name>
</gene>
<dbReference type="EMBL" id="LAZR01030180">
    <property type="protein sequence ID" value="KKL57398.1"/>
    <property type="molecule type" value="Genomic_DNA"/>
</dbReference>
<reference evidence="1" key="1">
    <citation type="journal article" date="2015" name="Nature">
        <title>Complex archaea that bridge the gap between prokaryotes and eukaryotes.</title>
        <authorList>
            <person name="Spang A."/>
            <person name="Saw J.H."/>
            <person name="Jorgensen S.L."/>
            <person name="Zaremba-Niedzwiedzka K."/>
            <person name="Martijn J."/>
            <person name="Lind A.E."/>
            <person name="van Eijk R."/>
            <person name="Schleper C."/>
            <person name="Guy L."/>
            <person name="Ettema T.J."/>
        </authorList>
    </citation>
    <scope>NUCLEOTIDE SEQUENCE</scope>
</reference>
<organism evidence="1">
    <name type="scientific">marine sediment metagenome</name>
    <dbReference type="NCBI Taxonomy" id="412755"/>
    <lineage>
        <taxon>unclassified sequences</taxon>
        <taxon>metagenomes</taxon>
        <taxon>ecological metagenomes</taxon>
    </lineage>
</organism>
<name>A0A0F9D6N5_9ZZZZ</name>
<proteinExistence type="predicted"/>
<sequence length="78" mass="8767">MITKKDIEEAMDGRFDGVEACEIVREVLVLEEEIKAKDGQRLPTMCLAGGEHHWDSTCNKCHRKVYYNPEASIGNEGA</sequence>
<evidence type="ECO:0000313" key="1">
    <source>
        <dbReference type="EMBL" id="KKL57398.1"/>
    </source>
</evidence>
<protein>
    <submittedName>
        <fullName evidence="1">Uncharacterized protein</fullName>
    </submittedName>
</protein>
<comment type="caution">
    <text evidence="1">The sequence shown here is derived from an EMBL/GenBank/DDBJ whole genome shotgun (WGS) entry which is preliminary data.</text>
</comment>